<proteinExistence type="predicted"/>
<dbReference type="Proteomes" id="UP001597045">
    <property type="component" value="Unassembled WGS sequence"/>
</dbReference>
<evidence type="ECO:0000313" key="2">
    <source>
        <dbReference type="EMBL" id="MFD1045478.1"/>
    </source>
</evidence>
<evidence type="ECO:0000313" key="3">
    <source>
        <dbReference type="Proteomes" id="UP001597045"/>
    </source>
</evidence>
<protein>
    <recommendedName>
        <fullName evidence="1">CBU-0592-like domain-containing protein</fullName>
    </recommendedName>
</protein>
<keyword evidence="3" id="KW-1185">Reference proteome</keyword>
<sequence>MSEQLAGAVLLLVAFWTTLSTQPPGAHPPVYLVSNIVGSVMLAETAVQAQQWGVVLLEGAWSVVALVGLAVGSAAPPLVSKFLGRRADACPPSGSWW</sequence>
<dbReference type="EMBL" id="JBHTIS010000313">
    <property type="protein sequence ID" value="MFD1045478.1"/>
    <property type="molecule type" value="Genomic_DNA"/>
</dbReference>
<gene>
    <name evidence="2" type="ORF">ACFQ1S_07705</name>
</gene>
<accession>A0ABW3M5Z9</accession>
<organism evidence="2 3">
    <name type="scientific">Kibdelosporangium lantanae</name>
    <dbReference type="NCBI Taxonomy" id="1497396"/>
    <lineage>
        <taxon>Bacteria</taxon>
        <taxon>Bacillati</taxon>
        <taxon>Actinomycetota</taxon>
        <taxon>Actinomycetes</taxon>
        <taxon>Pseudonocardiales</taxon>
        <taxon>Pseudonocardiaceae</taxon>
        <taxon>Kibdelosporangium</taxon>
    </lineage>
</organism>
<comment type="caution">
    <text evidence="2">The sequence shown here is derived from an EMBL/GenBank/DDBJ whole genome shotgun (WGS) entry which is preliminary data.</text>
</comment>
<dbReference type="InterPro" id="IPR058058">
    <property type="entry name" value="CBU_0592-like"/>
</dbReference>
<reference evidence="3" key="1">
    <citation type="journal article" date="2019" name="Int. J. Syst. Evol. Microbiol.">
        <title>The Global Catalogue of Microorganisms (GCM) 10K type strain sequencing project: providing services to taxonomists for standard genome sequencing and annotation.</title>
        <authorList>
            <consortium name="The Broad Institute Genomics Platform"/>
            <consortium name="The Broad Institute Genome Sequencing Center for Infectious Disease"/>
            <person name="Wu L."/>
            <person name="Ma J."/>
        </authorList>
    </citation>
    <scope>NUCLEOTIDE SEQUENCE [LARGE SCALE GENOMIC DNA]</scope>
    <source>
        <strain evidence="3">JCM 31486</strain>
    </source>
</reference>
<feature type="domain" description="CBU-0592-like" evidence="1">
    <location>
        <begin position="5"/>
        <end position="70"/>
    </location>
</feature>
<dbReference type="Pfam" id="PF26604">
    <property type="entry name" value="CBU_0592"/>
    <property type="match status" value="1"/>
</dbReference>
<evidence type="ECO:0000259" key="1">
    <source>
        <dbReference type="Pfam" id="PF26604"/>
    </source>
</evidence>
<name>A0ABW3M5Z9_9PSEU</name>
<dbReference type="NCBIfam" id="NF047864">
    <property type="entry name" value="CBU_0592_membra"/>
    <property type="match status" value="1"/>
</dbReference>